<dbReference type="InterPro" id="IPR026187">
    <property type="entry name" value="Aven"/>
</dbReference>
<feature type="compositionally biased region" description="Low complexity" evidence="1">
    <location>
        <begin position="82"/>
        <end position="91"/>
    </location>
</feature>
<evidence type="ECO:0000256" key="1">
    <source>
        <dbReference type="SAM" id="MobiDB-lite"/>
    </source>
</evidence>
<evidence type="ECO:0000313" key="2">
    <source>
        <dbReference type="Proteomes" id="UP001652662"/>
    </source>
</evidence>
<proteinExistence type="predicted"/>
<feature type="compositionally biased region" description="Gly residues" evidence="1">
    <location>
        <begin position="165"/>
        <end position="176"/>
    </location>
</feature>
<feature type="compositionally biased region" description="Acidic residues" evidence="1">
    <location>
        <begin position="454"/>
        <end position="465"/>
    </location>
</feature>
<feature type="compositionally biased region" description="Basic residues" evidence="1">
    <location>
        <begin position="116"/>
        <end position="125"/>
    </location>
</feature>
<feature type="compositionally biased region" description="Basic and acidic residues" evidence="1">
    <location>
        <begin position="414"/>
        <end position="434"/>
    </location>
</feature>
<gene>
    <name evidence="3" type="primary">AVEN</name>
</gene>
<keyword evidence="2" id="KW-1185">Reference proteome</keyword>
<dbReference type="GeneID" id="103548545"/>
<feature type="region of interest" description="Disordered" evidence="1">
    <location>
        <begin position="318"/>
        <end position="389"/>
    </location>
</feature>
<sequence>MYFFGHFLVQIHPYFDFFSFQQKRVPSIQAVYVPQRVLSLAARRPPCSSHGPGLCSAPPPPRARFRPHLPAPAPRTPRRSSVRPVSGGARASPRRPGSRALSTAGGGHMQVERGARCGRGRRPGRGRPGGDRDRERAGAAGAVARGGGGGGDGGGRRGRGRGFRGGRGGRGGGAPRGGRREPGGRGAWTSLPVEDDSDAETYGEENDEQGNYSKRKIVTNWDRYQDIEKEVDNESGESQRGTDFSVLLSSAGDSFAQFRFAEEKEWDAEASCPKQNSAFYVDCESLVRALQELPISLRLNVAAELVQTALPLELPQVKPKRNDEGKGLGMQLKGPLGPGGKGSVPELKPATAGCPMYLGNDSPRPGPSKVSQKPASPPQSAADHLEEELDLLLNLDAPVRERENMLPDQIFQDLEPKKEGEVAQEEKVPEKASVMEENNVESEQPSTSKHVTEEELEDWLDSMIS</sequence>
<dbReference type="PANTHER" id="PTHR16524:SF2">
    <property type="entry name" value="CELL DEATH REGULATOR AVEN"/>
    <property type="match status" value="1"/>
</dbReference>
<feature type="compositionally biased region" description="Acidic residues" evidence="1">
    <location>
        <begin position="193"/>
        <end position="208"/>
    </location>
</feature>
<organism evidence="2 3">
    <name type="scientific">Equus przewalskii</name>
    <name type="common">Przewalski's horse</name>
    <name type="synonym">Equus caballus przewalskii</name>
    <dbReference type="NCBI Taxonomy" id="9798"/>
    <lineage>
        <taxon>Eukaryota</taxon>
        <taxon>Metazoa</taxon>
        <taxon>Chordata</taxon>
        <taxon>Craniata</taxon>
        <taxon>Vertebrata</taxon>
        <taxon>Euteleostomi</taxon>
        <taxon>Mammalia</taxon>
        <taxon>Eutheria</taxon>
        <taxon>Laurasiatheria</taxon>
        <taxon>Perissodactyla</taxon>
        <taxon>Equidae</taxon>
        <taxon>Equus</taxon>
    </lineage>
</organism>
<feature type="compositionally biased region" description="Basic and acidic residues" evidence="1">
    <location>
        <begin position="128"/>
        <end position="137"/>
    </location>
</feature>
<reference evidence="2" key="1">
    <citation type="submission" date="2025-05" db="UniProtKB">
        <authorList>
            <consortium name="RefSeq"/>
        </authorList>
    </citation>
    <scope>NUCLEOTIDE SEQUENCE [LARGE SCALE GENOMIC DNA]</scope>
</reference>
<accession>A0ABM4LJI9</accession>
<evidence type="ECO:0000313" key="3">
    <source>
        <dbReference type="RefSeq" id="XP_070440608.1"/>
    </source>
</evidence>
<dbReference type="PANTHER" id="PTHR16524">
    <property type="entry name" value="CELL DEATH REGULATOR AVEN"/>
    <property type="match status" value="1"/>
</dbReference>
<dbReference type="Proteomes" id="UP001652662">
    <property type="component" value="Chromosome 1"/>
</dbReference>
<feature type="region of interest" description="Disordered" evidence="1">
    <location>
        <begin position="43"/>
        <end position="214"/>
    </location>
</feature>
<feature type="region of interest" description="Disordered" evidence="1">
    <location>
        <begin position="404"/>
        <end position="465"/>
    </location>
</feature>
<feature type="compositionally biased region" description="Gly residues" evidence="1">
    <location>
        <begin position="144"/>
        <end position="153"/>
    </location>
</feature>
<name>A0ABM4LJI9_EQUPR</name>
<reference evidence="3" key="2">
    <citation type="submission" date="2025-08" db="UniProtKB">
        <authorList>
            <consortium name="RefSeq"/>
        </authorList>
    </citation>
    <scope>IDENTIFICATION</scope>
    <source>
        <tissue evidence="3">Blood</tissue>
    </source>
</reference>
<dbReference type="RefSeq" id="XP_070440608.1">
    <property type="nucleotide sequence ID" value="XM_070584507.1"/>
</dbReference>
<protein>
    <submittedName>
        <fullName evidence="3">Cell death regulator Aven</fullName>
    </submittedName>
</protein>